<feature type="compositionally biased region" description="Low complexity" evidence="2">
    <location>
        <begin position="15"/>
        <end position="34"/>
    </location>
</feature>
<name>A0AAP0GFJ1_9ASPA</name>
<sequence length="130" mass="14226">MKKIISVLRKCKSLSPALGSSSSYTSLRSKSTGSESMWVASDGGRSYDGGDEADIFVGNSRRPYLIKAAHLRHPVIRALIDRSLQSVEDAISVRCEVVLFDHLLWMLENGDLETMAGGSLEELAALYATY</sequence>
<proteinExistence type="inferred from homology"/>
<dbReference type="PANTHER" id="PTHR35296">
    <property type="entry name" value="EXPRESSED PROTEIN"/>
    <property type="match status" value="1"/>
</dbReference>
<comment type="caution">
    <text evidence="3">The sequence shown here is derived from an EMBL/GenBank/DDBJ whole genome shotgun (WGS) entry which is preliminary data.</text>
</comment>
<evidence type="ECO:0000313" key="3">
    <source>
        <dbReference type="EMBL" id="KAK8957375.1"/>
    </source>
</evidence>
<protein>
    <submittedName>
        <fullName evidence="3">Uncharacterized protein</fullName>
    </submittedName>
</protein>
<evidence type="ECO:0000256" key="2">
    <source>
        <dbReference type="SAM" id="MobiDB-lite"/>
    </source>
</evidence>
<evidence type="ECO:0000256" key="1">
    <source>
        <dbReference type="ARBA" id="ARBA00006974"/>
    </source>
</evidence>
<evidence type="ECO:0000313" key="4">
    <source>
        <dbReference type="Proteomes" id="UP001418222"/>
    </source>
</evidence>
<dbReference type="Pfam" id="PF02519">
    <property type="entry name" value="Auxin_inducible"/>
    <property type="match status" value="1"/>
</dbReference>
<reference evidence="3 4" key="1">
    <citation type="journal article" date="2022" name="Nat. Plants">
        <title>Genomes of leafy and leafless Platanthera orchids illuminate the evolution of mycoheterotrophy.</title>
        <authorList>
            <person name="Li M.H."/>
            <person name="Liu K.W."/>
            <person name="Li Z."/>
            <person name="Lu H.C."/>
            <person name="Ye Q.L."/>
            <person name="Zhang D."/>
            <person name="Wang J.Y."/>
            <person name="Li Y.F."/>
            <person name="Zhong Z.M."/>
            <person name="Liu X."/>
            <person name="Yu X."/>
            <person name="Liu D.K."/>
            <person name="Tu X.D."/>
            <person name="Liu B."/>
            <person name="Hao Y."/>
            <person name="Liao X.Y."/>
            <person name="Jiang Y.T."/>
            <person name="Sun W.H."/>
            <person name="Chen J."/>
            <person name="Chen Y.Q."/>
            <person name="Ai Y."/>
            <person name="Zhai J.W."/>
            <person name="Wu S.S."/>
            <person name="Zhou Z."/>
            <person name="Hsiao Y.Y."/>
            <person name="Wu W.L."/>
            <person name="Chen Y.Y."/>
            <person name="Lin Y.F."/>
            <person name="Hsu J.L."/>
            <person name="Li C.Y."/>
            <person name="Wang Z.W."/>
            <person name="Zhao X."/>
            <person name="Zhong W.Y."/>
            <person name="Ma X.K."/>
            <person name="Ma L."/>
            <person name="Huang J."/>
            <person name="Chen G.Z."/>
            <person name="Huang M.Z."/>
            <person name="Huang L."/>
            <person name="Peng D.H."/>
            <person name="Luo Y.B."/>
            <person name="Zou S.Q."/>
            <person name="Chen S.P."/>
            <person name="Lan S."/>
            <person name="Tsai W.C."/>
            <person name="Van de Peer Y."/>
            <person name="Liu Z.J."/>
        </authorList>
    </citation>
    <scope>NUCLEOTIDE SEQUENCE [LARGE SCALE GENOMIC DNA]</scope>
    <source>
        <strain evidence="3">Lor287</strain>
    </source>
</reference>
<organism evidence="3 4">
    <name type="scientific">Platanthera zijinensis</name>
    <dbReference type="NCBI Taxonomy" id="2320716"/>
    <lineage>
        <taxon>Eukaryota</taxon>
        <taxon>Viridiplantae</taxon>
        <taxon>Streptophyta</taxon>
        <taxon>Embryophyta</taxon>
        <taxon>Tracheophyta</taxon>
        <taxon>Spermatophyta</taxon>
        <taxon>Magnoliopsida</taxon>
        <taxon>Liliopsida</taxon>
        <taxon>Asparagales</taxon>
        <taxon>Orchidaceae</taxon>
        <taxon>Orchidoideae</taxon>
        <taxon>Orchideae</taxon>
        <taxon>Orchidinae</taxon>
        <taxon>Platanthera</taxon>
    </lineage>
</organism>
<dbReference type="GO" id="GO:0009733">
    <property type="term" value="P:response to auxin"/>
    <property type="evidence" value="ECO:0007669"/>
    <property type="project" value="InterPro"/>
</dbReference>
<keyword evidence="4" id="KW-1185">Reference proteome</keyword>
<dbReference type="Proteomes" id="UP001418222">
    <property type="component" value="Unassembled WGS sequence"/>
</dbReference>
<accession>A0AAP0GFJ1</accession>
<dbReference type="EMBL" id="JBBWWQ010000001">
    <property type="protein sequence ID" value="KAK8957375.1"/>
    <property type="molecule type" value="Genomic_DNA"/>
</dbReference>
<comment type="similarity">
    <text evidence="1">Belongs to the ARG7 family.</text>
</comment>
<gene>
    <name evidence="3" type="ORF">KSP39_PZI000362</name>
</gene>
<feature type="region of interest" description="Disordered" evidence="2">
    <location>
        <begin position="15"/>
        <end position="38"/>
    </location>
</feature>
<dbReference type="AlphaFoldDB" id="A0AAP0GFJ1"/>
<dbReference type="InterPro" id="IPR003676">
    <property type="entry name" value="SAUR_fam"/>
</dbReference>
<dbReference type="PANTHER" id="PTHR35296:SF8">
    <property type="entry name" value="SMALL AUXIN-UP RNA-RELATED"/>
    <property type="match status" value="1"/>
</dbReference>